<sequence length="111" mass="12344">MNDKGFLYISDFEKHEVGQYQIGETNGTLVAGAIGKGDHLNQINRCNRVFIDRDYSVYVFDLWNHRVMKWAKSAKEGTVVAGDRGDGNALTQLSCPQAVLFDSLGIVYVAD</sequence>
<proteinExistence type="predicted"/>
<gene>
    <name evidence="1" type="ORF">XDN619_LOCUS16563</name>
</gene>
<dbReference type="AlphaFoldDB" id="A0A816T4K6"/>
<dbReference type="Gene3D" id="2.120.10.30">
    <property type="entry name" value="TolB, C-terminal domain"/>
    <property type="match status" value="1"/>
</dbReference>
<reference evidence="1" key="1">
    <citation type="submission" date="2021-02" db="EMBL/GenBank/DDBJ databases">
        <authorList>
            <person name="Nowell W R."/>
        </authorList>
    </citation>
    <scope>NUCLEOTIDE SEQUENCE</scope>
</reference>
<name>A0A816T4K6_9BILA</name>
<evidence type="ECO:0000313" key="1">
    <source>
        <dbReference type="EMBL" id="CAF2090853.1"/>
    </source>
</evidence>
<dbReference type="EMBL" id="CAJNRG010007042">
    <property type="protein sequence ID" value="CAF2090853.1"/>
    <property type="molecule type" value="Genomic_DNA"/>
</dbReference>
<protein>
    <submittedName>
        <fullName evidence="1">Uncharacterized protein</fullName>
    </submittedName>
</protein>
<accession>A0A816T4K6</accession>
<organism evidence="1 2">
    <name type="scientific">Rotaria magnacalcarata</name>
    <dbReference type="NCBI Taxonomy" id="392030"/>
    <lineage>
        <taxon>Eukaryota</taxon>
        <taxon>Metazoa</taxon>
        <taxon>Spiralia</taxon>
        <taxon>Gnathifera</taxon>
        <taxon>Rotifera</taxon>
        <taxon>Eurotatoria</taxon>
        <taxon>Bdelloidea</taxon>
        <taxon>Philodinida</taxon>
        <taxon>Philodinidae</taxon>
        <taxon>Rotaria</taxon>
    </lineage>
</organism>
<evidence type="ECO:0000313" key="2">
    <source>
        <dbReference type="Proteomes" id="UP000663887"/>
    </source>
</evidence>
<dbReference type="InterPro" id="IPR011042">
    <property type="entry name" value="6-blade_b-propeller_TolB-like"/>
</dbReference>
<comment type="caution">
    <text evidence="1">The sequence shown here is derived from an EMBL/GenBank/DDBJ whole genome shotgun (WGS) entry which is preliminary data.</text>
</comment>
<dbReference type="Proteomes" id="UP000663887">
    <property type="component" value="Unassembled WGS sequence"/>
</dbReference>
<dbReference type="SUPFAM" id="SSF63829">
    <property type="entry name" value="Calcium-dependent phosphotriesterase"/>
    <property type="match status" value="1"/>
</dbReference>